<dbReference type="Proteomes" id="UP001595840">
    <property type="component" value="Unassembled WGS sequence"/>
</dbReference>
<sequence>MKANSLSALWLGLLLLLTACDAGHEALIGQQSKPFNSSGRWLVVNYWAVWCKPCVTEIPELNALARAEPNLMVLGVNFDQVGLKQLQVLRDKLGIEFPLLTSDARHLGLEKPSVLPTTYLINPAGEVAMTLIGPQSVDSLLFALKTTGY</sequence>
<keyword evidence="4" id="KW-1185">Reference proteome</keyword>
<accession>A0ABV8V097</accession>
<comment type="caution">
    <text evidence="3">The sequence shown here is derived from an EMBL/GenBank/DDBJ whole genome shotgun (WGS) entry which is preliminary data.</text>
</comment>
<gene>
    <name evidence="3" type="ORF">ACFOX3_00835</name>
</gene>
<feature type="chain" id="PRO_5045337789" evidence="1">
    <location>
        <begin position="23"/>
        <end position="149"/>
    </location>
</feature>
<dbReference type="InterPro" id="IPR050553">
    <property type="entry name" value="Thioredoxin_ResA/DsbE_sf"/>
</dbReference>
<organism evidence="3 4">
    <name type="scientific">Simiduia curdlanivorans</name>
    <dbReference type="NCBI Taxonomy" id="1492769"/>
    <lineage>
        <taxon>Bacteria</taxon>
        <taxon>Pseudomonadati</taxon>
        <taxon>Pseudomonadota</taxon>
        <taxon>Gammaproteobacteria</taxon>
        <taxon>Cellvibrionales</taxon>
        <taxon>Cellvibrionaceae</taxon>
        <taxon>Simiduia</taxon>
    </lineage>
</organism>
<dbReference type="InterPro" id="IPR036249">
    <property type="entry name" value="Thioredoxin-like_sf"/>
</dbReference>
<dbReference type="InterPro" id="IPR000866">
    <property type="entry name" value="AhpC/TSA"/>
</dbReference>
<dbReference type="Gene3D" id="3.40.30.10">
    <property type="entry name" value="Glutaredoxin"/>
    <property type="match status" value="1"/>
</dbReference>
<dbReference type="PROSITE" id="PS51257">
    <property type="entry name" value="PROKAR_LIPOPROTEIN"/>
    <property type="match status" value="1"/>
</dbReference>
<dbReference type="PANTHER" id="PTHR42852:SF13">
    <property type="entry name" value="PROTEIN DIPZ"/>
    <property type="match status" value="1"/>
</dbReference>
<evidence type="ECO:0000313" key="3">
    <source>
        <dbReference type="EMBL" id="MFC4360821.1"/>
    </source>
</evidence>
<evidence type="ECO:0000256" key="1">
    <source>
        <dbReference type="SAM" id="SignalP"/>
    </source>
</evidence>
<dbReference type="SUPFAM" id="SSF52833">
    <property type="entry name" value="Thioredoxin-like"/>
    <property type="match status" value="1"/>
</dbReference>
<dbReference type="PROSITE" id="PS51352">
    <property type="entry name" value="THIOREDOXIN_2"/>
    <property type="match status" value="1"/>
</dbReference>
<dbReference type="EMBL" id="JBHSCX010000001">
    <property type="protein sequence ID" value="MFC4360821.1"/>
    <property type="molecule type" value="Genomic_DNA"/>
</dbReference>
<dbReference type="InterPro" id="IPR013766">
    <property type="entry name" value="Thioredoxin_domain"/>
</dbReference>
<feature type="signal peptide" evidence="1">
    <location>
        <begin position="1"/>
        <end position="22"/>
    </location>
</feature>
<name>A0ABV8V097_9GAMM</name>
<dbReference type="Pfam" id="PF00578">
    <property type="entry name" value="AhpC-TSA"/>
    <property type="match status" value="1"/>
</dbReference>
<protein>
    <submittedName>
        <fullName evidence="3">TlpA family protein disulfide reductase</fullName>
    </submittedName>
</protein>
<feature type="domain" description="Thioredoxin" evidence="2">
    <location>
        <begin position="13"/>
        <end position="149"/>
    </location>
</feature>
<evidence type="ECO:0000259" key="2">
    <source>
        <dbReference type="PROSITE" id="PS51352"/>
    </source>
</evidence>
<dbReference type="PANTHER" id="PTHR42852">
    <property type="entry name" value="THIOL:DISULFIDE INTERCHANGE PROTEIN DSBE"/>
    <property type="match status" value="1"/>
</dbReference>
<dbReference type="RefSeq" id="WP_290264702.1">
    <property type="nucleotide sequence ID" value="NZ_JAUFQG010000006.1"/>
</dbReference>
<keyword evidence="1" id="KW-0732">Signal</keyword>
<dbReference type="CDD" id="cd02966">
    <property type="entry name" value="TlpA_like_family"/>
    <property type="match status" value="1"/>
</dbReference>
<proteinExistence type="predicted"/>
<evidence type="ECO:0000313" key="4">
    <source>
        <dbReference type="Proteomes" id="UP001595840"/>
    </source>
</evidence>
<reference evidence="4" key="1">
    <citation type="journal article" date="2019" name="Int. J. Syst. Evol. Microbiol.">
        <title>The Global Catalogue of Microorganisms (GCM) 10K type strain sequencing project: providing services to taxonomists for standard genome sequencing and annotation.</title>
        <authorList>
            <consortium name="The Broad Institute Genomics Platform"/>
            <consortium name="The Broad Institute Genome Sequencing Center for Infectious Disease"/>
            <person name="Wu L."/>
            <person name="Ma J."/>
        </authorList>
    </citation>
    <scope>NUCLEOTIDE SEQUENCE [LARGE SCALE GENOMIC DNA]</scope>
    <source>
        <strain evidence="4">CECT 8570</strain>
    </source>
</reference>